<dbReference type="EMBL" id="JACCKB010000527">
    <property type="protein sequence ID" value="NYZ70462.1"/>
    <property type="molecule type" value="Genomic_DNA"/>
</dbReference>
<evidence type="ECO:0000256" key="3">
    <source>
        <dbReference type="SAM" id="MobiDB-lite"/>
    </source>
</evidence>
<accession>A0A853IF45</accession>
<reference evidence="5 6" key="1">
    <citation type="submission" date="2020-07" db="EMBL/GenBank/DDBJ databases">
        <title>Endozoicomonas sp. nov., isolated from sediment.</title>
        <authorList>
            <person name="Gu T."/>
        </authorList>
    </citation>
    <scope>NUCLEOTIDE SEQUENCE [LARGE SCALE GENOMIC DNA]</scope>
    <source>
        <strain evidence="5 6">SM1973</strain>
    </source>
</reference>
<sequence>MPIYHCSVKPVQRSKGRSATAAAAYRAGERIHDERSGITHDYRRKSGVEHREMIGWTKSRAELWNAAEQAEKRKDATTAREYEVALPNELDEQQRAELAREFGHYLHNRYNVAVDICIHNDRDNNNPHAHILTTTREVENGNALGNKSSREWNGKKRSEAGLPNRKQDLDIIREAW</sequence>
<feature type="domain" description="MobA/MobL protein" evidence="4">
    <location>
        <begin position="17"/>
        <end position="176"/>
    </location>
</feature>
<feature type="region of interest" description="Disordered" evidence="3">
    <location>
        <begin position="140"/>
        <end position="164"/>
    </location>
</feature>
<feature type="non-terminal residue" evidence="5">
    <location>
        <position position="176"/>
    </location>
</feature>
<evidence type="ECO:0000256" key="1">
    <source>
        <dbReference type="ARBA" id="ARBA00010873"/>
    </source>
</evidence>
<name>A0A853IF45_9GAMM</name>
<dbReference type="Gene3D" id="3.30.930.30">
    <property type="match status" value="1"/>
</dbReference>
<comment type="caution">
    <text evidence="5">The sequence shown here is derived from an EMBL/GenBank/DDBJ whole genome shotgun (WGS) entry which is preliminary data.</text>
</comment>
<evidence type="ECO:0000313" key="5">
    <source>
        <dbReference type="EMBL" id="NYZ70462.1"/>
    </source>
</evidence>
<dbReference type="AlphaFoldDB" id="A0A853IF45"/>
<keyword evidence="2" id="KW-0184">Conjugation</keyword>
<dbReference type="InterPro" id="IPR005053">
    <property type="entry name" value="MobA_MobL"/>
</dbReference>
<organism evidence="5 6">
    <name type="scientific">Spartinivicinus marinus</name>
    <dbReference type="NCBI Taxonomy" id="2994442"/>
    <lineage>
        <taxon>Bacteria</taxon>
        <taxon>Pseudomonadati</taxon>
        <taxon>Pseudomonadota</taxon>
        <taxon>Gammaproteobacteria</taxon>
        <taxon>Oceanospirillales</taxon>
        <taxon>Zooshikellaceae</taxon>
        <taxon>Spartinivicinus</taxon>
    </lineage>
</organism>
<feature type="compositionally biased region" description="Basic and acidic residues" evidence="3">
    <location>
        <begin position="148"/>
        <end position="164"/>
    </location>
</feature>
<evidence type="ECO:0000256" key="2">
    <source>
        <dbReference type="ARBA" id="ARBA00022971"/>
    </source>
</evidence>
<gene>
    <name evidence="5" type="ORF">H0A36_31100</name>
</gene>
<dbReference type="Pfam" id="PF03389">
    <property type="entry name" value="MobA_MobL"/>
    <property type="match status" value="1"/>
</dbReference>
<evidence type="ECO:0000313" key="6">
    <source>
        <dbReference type="Proteomes" id="UP000569732"/>
    </source>
</evidence>
<keyword evidence="6" id="KW-1185">Reference proteome</keyword>
<protein>
    <submittedName>
        <fullName evidence="5">MobA/MobL family protein</fullName>
    </submittedName>
</protein>
<dbReference type="RefSeq" id="WP_180572280.1">
    <property type="nucleotide sequence ID" value="NZ_JACCKB010000527.1"/>
</dbReference>
<dbReference type="Proteomes" id="UP000569732">
    <property type="component" value="Unassembled WGS sequence"/>
</dbReference>
<comment type="similarity">
    <text evidence="1">Belongs to the MobA/MobL family.</text>
</comment>
<evidence type="ECO:0000259" key="4">
    <source>
        <dbReference type="Pfam" id="PF03389"/>
    </source>
</evidence>
<proteinExistence type="inferred from homology"/>